<dbReference type="EMBL" id="JAPOHA010000003">
    <property type="protein sequence ID" value="MCY1713525.1"/>
    <property type="molecule type" value="Genomic_DNA"/>
</dbReference>
<evidence type="ECO:0000313" key="8">
    <source>
        <dbReference type="EMBL" id="MCY1713525.1"/>
    </source>
</evidence>
<dbReference type="NCBIfam" id="TIGR02937">
    <property type="entry name" value="sigma70-ECF"/>
    <property type="match status" value="1"/>
</dbReference>
<evidence type="ECO:0000256" key="1">
    <source>
        <dbReference type="ARBA" id="ARBA00010641"/>
    </source>
</evidence>
<evidence type="ECO:0000256" key="2">
    <source>
        <dbReference type="ARBA" id="ARBA00023015"/>
    </source>
</evidence>
<evidence type="ECO:0000259" key="7">
    <source>
        <dbReference type="Pfam" id="PF08281"/>
    </source>
</evidence>
<dbReference type="InterPro" id="IPR039425">
    <property type="entry name" value="RNA_pol_sigma-70-like"/>
</dbReference>
<keyword evidence="9" id="KW-1185">Reference proteome</keyword>
<dbReference type="PANTHER" id="PTHR43133:SF8">
    <property type="entry name" value="RNA POLYMERASE SIGMA FACTOR HI_1459-RELATED"/>
    <property type="match status" value="1"/>
</dbReference>
<dbReference type="InterPro" id="IPR014284">
    <property type="entry name" value="RNA_pol_sigma-70_dom"/>
</dbReference>
<evidence type="ECO:0000313" key="9">
    <source>
        <dbReference type="Proteomes" id="UP001082703"/>
    </source>
</evidence>
<dbReference type="Gene3D" id="1.10.1740.10">
    <property type="match status" value="1"/>
</dbReference>
<dbReference type="InterPro" id="IPR013325">
    <property type="entry name" value="RNA_pol_sigma_r2"/>
</dbReference>
<dbReference type="InterPro" id="IPR036388">
    <property type="entry name" value="WH-like_DNA-bd_sf"/>
</dbReference>
<evidence type="ECO:0000256" key="4">
    <source>
        <dbReference type="ARBA" id="ARBA00023125"/>
    </source>
</evidence>
<evidence type="ECO:0000256" key="5">
    <source>
        <dbReference type="ARBA" id="ARBA00023163"/>
    </source>
</evidence>
<feature type="domain" description="RNA polymerase sigma factor 70 region 4 type 2" evidence="7">
    <location>
        <begin position="125"/>
        <end position="175"/>
    </location>
</feature>
<dbReference type="Gene3D" id="1.10.10.10">
    <property type="entry name" value="Winged helix-like DNA-binding domain superfamily/Winged helix DNA-binding domain"/>
    <property type="match status" value="1"/>
</dbReference>
<dbReference type="SUPFAM" id="SSF88659">
    <property type="entry name" value="Sigma3 and sigma4 domains of RNA polymerase sigma factors"/>
    <property type="match status" value="1"/>
</dbReference>
<evidence type="ECO:0000259" key="6">
    <source>
        <dbReference type="Pfam" id="PF04542"/>
    </source>
</evidence>
<feature type="domain" description="RNA polymerase sigma-70 region 2" evidence="6">
    <location>
        <begin position="21"/>
        <end position="88"/>
    </location>
</feature>
<protein>
    <submittedName>
        <fullName evidence="8">Sigma-70 family RNA polymerase sigma factor</fullName>
    </submittedName>
</protein>
<keyword evidence="2" id="KW-0805">Transcription regulation</keyword>
<comment type="similarity">
    <text evidence="1">Belongs to the sigma-70 factor family. ECF subfamily.</text>
</comment>
<dbReference type="InterPro" id="IPR013324">
    <property type="entry name" value="RNA_pol_sigma_r3/r4-like"/>
</dbReference>
<keyword evidence="5" id="KW-0804">Transcription</keyword>
<reference evidence="8 9" key="1">
    <citation type="submission" date="2022-11" db="EMBL/GenBank/DDBJ databases">
        <authorList>
            <person name="Caiyu Z."/>
        </authorList>
    </citation>
    <scope>NUCLEOTIDE SEQUENCE [LARGE SCALE GENOMIC DNA]</scope>
    <source>
        <strain evidence="8 9">YR-4</strain>
    </source>
</reference>
<proteinExistence type="inferred from homology"/>
<name>A0ABT4BRJ5_9FIRM</name>
<dbReference type="InterPro" id="IPR013249">
    <property type="entry name" value="RNA_pol_sigma70_r4_t2"/>
</dbReference>
<dbReference type="Proteomes" id="UP001082703">
    <property type="component" value="Unassembled WGS sequence"/>
</dbReference>
<dbReference type="InterPro" id="IPR007627">
    <property type="entry name" value="RNA_pol_sigma70_r2"/>
</dbReference>
<evidence type="ECO:0000256" key="3">
    <source>
        <dbReference type="ARBA" id="ARBA00023082"/>
    </source>
</evidence>
<dbReference type="RefSeq" id="WP_268057538.1">
    <property type="nucleotide sequence ID" value="NZ_JAPOHA010000003.1"/>
</dbReference>
<dbReference type="SUPFAM" id="SSF88946">
    <property type="entry name" value="Sigma2 domain of RNA polymerase sigma factors"/>
    <property type="match status" value="1"/>
</dbReference>
<accession>A0ABT4BRJ5</accession>
<keyword evidence="4" id="KW-0238">DNA-binding</keyword>
<dbReference type="PANTHER" id="PTHR43133">
    <property type="entry name" value="RNA POLYMERASE ECF-TYPE SIGMA FACTO"/>
    <property type="match status" value="1"/>
</dbReference>
<comment type="caution">
    <text evidence="8">The sequence shown here is derived from an EMBL/GenBank/DDBJ whole genome shotgun (WGS) entry which is preliminary data.</text>
</comment>
<organism evidence="8 9">
    <name type="scientific">Caproiciproducens galactitolivorans</name>
    <dbReference type="NCBI Taxonomy" id="642589"/>
    <lineage>
        <taxon>Bacteria</taxon>
        <taxon>Bacillati</taxon>
        <taxon>Bacillota</taxon>
        <taxon>Clostridia</taxon>
        <taxon>Eubacteriales</taxon>
        <taxon>Acutalibacteraceae</taxon>
        <taxon>Caproiciproducens</taxon>
    </lineage>
</organism>
<dbReference type="Pfam" id="PF08281">
    <property type="entry name" value="Sigma70_r4_2"/>
    <property type="match status" value="1"/>
</dbReference>
<gene>
    <name evidence="8" type="ORF">OUY18_04545</name>
</gene>
<sequence length="189" mass="22125">MFLLMLAAMDNEDDKSFMMDLYKEYYPIVRKTIYQILIDSRDVDDLINDVFIKLIEKISLIRSFDCCKTASYVVYTSRSVAINYIKHRDIQRKHAFYGSESDVLGDTVDTDDSVEDFIVRREARDALSDAVLKLPDRQRDLLYFKYVLDKTDMEIAEDLSINPNSVREYLTRARRAAKKLLEKGDETEC</sequence>
<dbReference type="Pfam" id="PF04542">
    <property type="entry name" value="Sigma70_r2"/>
    <property type="match status" value="1"/>
</dbReference>
<keyword evidence="3" id="KW-0731">Sigma factor</keyword>